<gene>
    <name evidence="1" type="ORF">AB1300_12525</name>
</gene>
<comment type="caution">
    <text evidence="1">The sequence shown here is derived from an EMBL/GenBank/DDBJ whole genome shotgun (WGS) entry which is preliminary data.</text>
</comment>
<evidence type="ECO:0000313" key="1">
    <source>
        <dbReference type="EMBL" id="MEX3745959.1"/>
    </source>
</evidence>
<evidence type="ECO:0000313" key="2">
    <source>
        <dbReference type="Proteomes" id="UP001558534"/>
    </source>
</evidence>
<protein>
    <recommendedName>
        <fullName evidence="3">Methyltransferase</fullName>
    </recommendedName>
</protein>
<name>A0ABV3VYQ1_9BACI</name>
<keyword evidence="2" id="KW-1185">Reference proteome</keyword>
<dbReference type="RefSeq" id="WP_368636808.1">
    <property type="nucleotide sequence ID" value="NZ_JBFRHK010000007.1"/>
</dbReference>
<accession>A0ABV3VYQ1</accession>
<reference evidence="1 2" key="1">
    <citation type="submission" date="2024-07" db="EMBL/GenBank/DDBJ databases">
        <title>Characterization of a bacterium isolated from hydrolysated instant sea cucumber by whole-genome sequencing and metabolomics.</title>
        <authorList>
            <person name="Luo X."/>
            <person name="Zhang Z."/>
            <person name="Zheng Z."/>
            <person name="Zhang W."/>
            <person name="Ming T."/>
            <person name="Jiao L."/>
            <person name="Su X."/>
            <person name="Kong F."/>
            <person name="Xu J."/>
        </authorList>
    </citation>
    <scope>NUCLEOTIDE SEQUENCE [LARGE SCALE GENOMIC DNA]</scope>
    <source>
        <strain evidence="1 2">XL-2024</strain>
    </source>
</reference>
<organism evidence="1 2">
    <name type="scientific">Lysinibacillus xylanilyticus</name>
    <dbReference type="NCBI Taxonomy" id="582475"/>
    <lineage>
        <taxon>Bacteria</taxon>
        <taxon>Bacillati</taxon>
        <taxon>Bacillota</taxon>
        <taxon>Bacilli</taxon>
        <taxon>Bacillales</taxon>
        <taxon>Bacillaceae</taxon>
        <taxon>Lysinibacillus</taxon>
    </lineage>
</organism>
<evidence type="ECO:0008006" key="3">
    <source>
        <dbReference type="Google" id="ProtNLM"/>
    </source>
</evidence>
<dbReference type="EMBL" id="JBFRHK010000007">
    <property type="protein sequence ID" value="MEX3745959.1"/>
    <property type="molecule type" value="Genomic_DNA"/>
</dbReference>
<proteinExistence type="predicted"/>
<dbReference type="Proteomes" id="UP001558534">
    <property type="component" value="Unassembled WGS sequence"/>
</dbReference>
<sequence>MDELWGITDHYDFKDIFSDPHRNLPGKEDEDQDTMEFSRFWYHGMYTIIDSEWVIPLAEWLKKILTSNVESCVEIMSGRGWLAKALELQEVDIIATDDGSDYLHRRNELQYPPLITEAVYSVERMAANEVANFISKVNQEESKRFLILICYPPDNLVAFEFVRKLPKGTLIIYIGDEKFELTACRNFADAITWLDEPQHSNHPEAFLLNDFPHFKTIEGIGNDGREENTVVAAIKLGII</sequence>